<protein>
    <submittedName>
        <fullName evidence="7">Glycosyl hydrolase family 28 protein</fullName>
    </submittedName>
</protein>
<dbReference type="InterPro" id="IPR000743">
    <property type="entry name" value="Glyco_hydro_28"/>
</dbReference>
<dbReference type="PANTHER" id="PTHR31339:SF9">
    <property type="entry name" value="PLASMIN AND FIBRONECTIN-BINDING PROTEIN A"/>
    <property type="match status" value="1"/>
</dbReference>
<evidence type="ECO:0000313" key="7">
    <source>
        <dbReference type="EMBL" id="MET8434671.1"/>
    </source>
</evidence>
<dbReference type="Proteomes" id="UP001550044">
    <property type="component" value="Unassembled WGS sequence"/>
</dbReference>
<keyword evidence="2 4" id="KW-0378">Hydrolase</keyword>
<evidence type="ECO:0000313" key="8">
    <source>
        <dbReference type="Proteomes" id="UP001550044"/>
    </source>
</evidence>
<dbReference type="InterPro" id="IPR006626">
    <property type="entry name" value="PbH1"/>
</dbReference>
<dbReference type="SMART" id="SM00710">
    <property type="entry name" value="PbH1"/>
    <property type="match status" value="6"/>
</dbReference>
<dbReference type="EMBL" id="JBEXIP010000013">
    <property type="protein sequence ID" value="MET8434671.1"/>
    <property type="molecule type" value="Genomic_DNA"/>
</dbReference>
<dbReference type="InterPro" id="IPR051801">
    <property type="entry name" value="GH28_Enzymes"/>
</dbReference>
<dbReference type="RefSeq" id="WP_356670700.1">
    <property type="nucleotide sequence ID" value="NZ_JBEXEF010000028.1"/>
</dbReference>
<dbReference type="Gene3D" id="2.160.20.10">
    <property type="entry name" value="Single-stranded right-handed beta-helix, Pectin lyase-like"/>
    <property type="match status" value="1"/>
</dbReference>
<evidence type="ECO:0000256" key="2">
    <source>
        <dbReference type="ARBA" id="ARBA00022801"/>
    </source>
</evidence>
<dbReference type="InterPro" id="IPR024535">
    <property type="entry name" value="RHGA/B-epi-like_pectate_lyase"/>
</dbReference>
<dbReference type="InterPro" id="IPR011050">
    <property type="entry name" value="Pectin_lyase_fold/virulence"/>
</dbReference>
<dbReference type="GO" id="GO:0016787">
    <property type="term" value="F:hydrolase activity"/>
    <property type="evidence" value="ECO:0007669"/>
    <property type="project" value="UniProtKB-KW"/>
</dbReference>
<organism evidence="7 8">
    <name type="scientific">Streptomyces sp. 900116325</name>
    <dbReference type="NCBI Taxonomy" id="3154295"/>
    <lineage>
        <taxon>Bacteria</taxon>
        <taxon>Bacillati</taxon>
        <taxon>Actinomycetota</taxon>
        <taxon>Actinomycetes</taxon>
        <taxon>Kitasatosporales</taxon>
        <taxon>Streptomycetaceae</taxon>
        <taxon>Streptomyces</taxon>
    </lineage>
</organism>
<evidence type="ECO:0000256" key="3">
    <source>
        <dbReference type="ARBA" id="ARBA00023295"/>
    </source>
</evidence>
<evidence type="ECO:0000256" key="1">
    <source>
        <dbReference type="ARBA" id="ARBA00008834"/>
    </source>
</evidence>
<keyword evidence="3 4" id="KW-0326">Glycosidase</keyword>
<dbReference type="SUPFAM" id="SSF51126">
    <property type="entry name" value="Pectin lyase-like"/>
    <property type="match status" value="1"/>
</dbReference>
<comment type="similarity">
    <text evidence="1 4">Belongs to the glycosyl hydrolase 28 family.</text>
</comment>
<dbReference type="Pfam" id="PF12708">
    <property type="entry name" value="Pect-lyase_RHGA_epim"/>
    <property type="match status" value="1"/>
</dbReference>
<sequence length="550" mass="58598">MTVSQRAAATAHSPVREHRRAGGPRVFSVDRFGAVADGRTKDTAAIQAAIDAAHASGGGVAHLPPGTYLSGGIELRSRVTLHLEAGAVLLGSTDLADYPPHEGPPADCDAGQRHLVFARGATDIAITGAGTIDGQGPAFWEPSGRPPTPPDRYWADVVTHNWKPVGNNDRPSPMVELAECRNVRIEGVTLRNSPGWTLRPIACDTVMIRGIVIRNPIDGINTDGIDPTACQNVFIADCDIETGDDAICLKSENPYGDLRVTRNVVVTNCVLSCCCNAFKLGTATRGGFEDITFTNSVIYNRDVPLNERVISGIAIEMVDGGWVDGVSVSGIRMRNTRTPVFIRLGNRGWGQPDPVPGRLRRVRISGIDATGAILTSSITGLAEQPVEDVVLSGIRIDTDEGGRREWVERNIPEEIAEYPEARMFGRLPAYGLYVRHARGIRISGTEIRSTVPDPRPLLVADDVVGLSVDTLDGTGPGTATSLLELRNTRDAFLSRSRAPQGTDVYLTVSGFRSADIALVGNELSRATSAVATTHGAAPDSVVSDGNLVGR</sequence>
<evidence type="ECO:0000256" key="5">
    <source>
        <dbReference type="SAM" id="MobiDB-lite"/>
    </source>
</evidence>
<dbReference type="Pfam" id="PF00295">
    <property type="entry name" value="Glyco_hydro_28"/>
    <property type="match status" value="1"/>
</dbReference>
<reference evidence="7 8" key="1">
    <citation type="submission" date="2024-06" db="EMBL/GenBank/DDBJ databases">
        <title>The Natural Products Discovery Center: Release of the First 8490 Sequenced Strains for Exploring Actinobacteria Biosynthetic Diversity.</title>
        <authorList>
            <person name="Kalkreuter E."/>
            <person name="Kautsar S.A."/>
            <person name="Yang D."/>
            <person name="Bader C.D."/>
            <person name="Teijaro C.N."/>
            <person name="Fluegel L."/>
            <person name="Davis C.M."/>
            <person name="Simpson J.R."/>
            <person name="Lauterbach L."/>
            <person name="Steele A.D."/>
            <person name="Gui C."/>
            <person name="Meng S."/>
            <person name="Li G."/>
            <person name="Viehrig K."/>
            <person name="Ye F."/>
            <person name="Su P."/>
            <person name="Kiefer A.F."/>
            <person name="Nichols A."/>
            <person name="Cepeda A.J."/>
            <person name="Yan W."/>
            <person name="Fan B."/>
            <person name="Jiang Y."/>
            <person name="Adhikari A."/>
            <person name="Zheng C.-J."/>
            <person name="Schuster L."/>
            <person name="Cowan T.M."/>
            <person name="Smanski M.J."/>
            <person name="Chevrette M.G."/>
            <person name="De Carvalho L.P.S."/>
            <person name="Shen B."/>
        </authorList>
    </citation>
    <scope>NUCLEOTIDE SEQUENCE [LARGE SCALE GENOMIC DNA]</scope>
    <source>
        <strain evidence="7 8">NPDC005137</strain>
    </source>
</reference>
<comment type="caution">
    <text evidence="7">The sequence shown here is derived from an EMBL/GenBank/DDBJ whole genome shotgun (WGS) entry which is preliminary data.</text>
</comment>
<accession>A0ABV2UB31</accession>
<evidence type="ECO:0000256" key="4">
    <source>
        <dbReference type="RuleBase" id="RU361169"/>
    </source>
</evidence>
<keyword evidence="8" id="KW-1185">Reference proteome</keyword>
<gene>
    <name evidence="7" type="ORF">ABZV61_18085</name>
</gene>
<proteinExistence type="inferred from homology"/>
<evidence type="ECO:0000259" key="6">
    <source>
        <dbReference type="Pfam" id="PF12708"/>
    </source>
</evidence>
<feature type="region of interest" description="Disordered" evidence="5">
    <location>
        <begin position="1"/>
        <end position="21"/>
    </location>
</feature>
<dbReference type="InterPro" id="IPR012334">
    <property type="entry name" value="Pectin_lyas_fold"/>
</dbReference>
<dbReference type="PANTHER" id="PTHR31339">
    <property type="entry name" value="PECTIN LYASE-RELATED"/>
    <property type="match status" value="1"/>
</dbReference>
<feature type="domain" description="Rhamnogalacturonase A/B/Epimerase-like pectate lyase" evidence="6">
    <location>
        <begin position="27"/>
        <end position="81"/>
    </location>
</feature>
<name>A0ABV2UB31_9ACTN</name>